<dbReference type="RefSeq" id="WP_191101120.1">
    <property type="nucleotide sequence ID" value="NZ_JACXXH010000002.1"/>
</dbReference>
<keyword evidence="2" id="KW-1185">Reference proteome</keyword>
<reference evidence="1 2" key="1">
    <citation type="submission" date="2020-09" db="EMBL/GenBank/DDBJ databases">
        <title>Bacillus nautilus sp. nov., Chryseoglobus crepusculi sp. nov, and Psychrobacter noctis sp. nov., isolated from deep-sea sponges from the equatorial Atlantic.</title>
        <authorList>
            <person name="Stennett H.L."/>
            <person name="Williams S.E."/>
        </authorList>
    </citation>
    <scope>NUCLEOTIDE SEQUENCE [LARGE SCALE GENOMIC DNA]</scope>
    <source>
        <strain evidence="1 2">28M-24</strain>
    </source>
</reference>
<organism evidence="1 2">
    <name type="scientific">Olleya marilimosa</name>
    <dbReference type="NCBI Taxonomy" id="272164"/>
    <lineage>
        <taxon>Bacteria</taxon>
        <taxon>Pseudomonadati</taxon>
        <taxon>Bacteroidota</taxon>
        <taxon>Flavobacteriia</taxon>
        <taxon>Flavobacteriales</taxon>
        <taxon>Flavobacteriaceae</taxon>
    </lineage>
</organism>
<dbReference type="Proteomes" id="UP000627521">
    <property type="component" value="Unassembled WGS sequence"/>
</dbReference>
<protein>
    <submittedName>
        <fullName evidence="1">Uncharacterized protein</fullName>
    </submittedName>
</protein>
<dbReference type="EMBL" id="JACXXH010000002">
    <property type="protein sequence ID" value="MBD3862938.1"/>
    <property type="molecule type" value="Genomic_DNA"/>
</dbReference>
<name>A0ABR8LU84_9FLAO</name>
<accession>A0ABR8LU84</accession>
<gene>
    <name evidence="1" type="ORF">IEG06_05705</name>
</gene>
<proteinExistence type="predicted"/>
<sequence length="118" mass="14040">MCTNIEAISKTSQGELNYCKGCKQFHFEFNNIYFEFTPEQFEQFKAYILFVEADYWEHKYACANVKRKIPIPTLQDNLVLMFDRQEIKELKVLVSQKNKAVFDTLLNVDDIDYTYIVN</sequence>
<evidence type="ECO:0000313" key="2">
    <source>
        <dbReference type="Proteomes" id="UP000627521"/>
    </source>
</evidence>
<dbReference type="Pfam" id="PF20391">
    <property type="entry name" value="DUF6686"/>
    <property type="match status" value="1"/>
</dbReference>
<evidence type="ECO:0000313" key="1">
    <source>
        <dbReference type="EMBL" id="MBD3862938.1"/>
    </source>
</evidence>
<comment type="caution">
    <text evidence="1">The sequence shown here is derived from an EMBL/GenBank/DDBJ whole genome shotgun (WGS) entry which is preliminary data.</text>
</comment>
<dbReference type="InterPro" id="IPR046508">
    <property type="entry name" value="DUF6686"/>
</dbReference>